<keyword evidence="3 5" id="KW-0378">Hydrolase</keyword>
<dbReference type="GO" id="GO:0004527">
    <property type="term" value="F:exonuclease activity"/>
    <property type="evidence" value="ECO:0007669"/>
    <property type="project" value="UniProtKB-KW"/>
</dbReference>
<organism evidence="6 7">
    <name type="scientific">Paramuricea clavata</name>
    <name type="common">Red gorgonian</name>
    <name type="synonym">Violescent sea-whip</name>
    <dbReference type="NCBI Taxonomy" id="317549"/>
    <lineage>
        <taxon>Eukaryota</taxon>
        <taxon>Metazoa</taxon>
        <taxon>Cnidaria</taxon>
        <taxon>Anthozoa</taxon>
        <taxon>Octocorallia</taxon>
        <taxon>Malacalcyonacea</taxon>
        <taxon>Plexauridae</taxon>
        <taxon>Paramuricea</taxon>
    </lineage>
</organism>
<dbReference type="InterPro" id="IPR029060">
    <property type="entry name" value="PIN-like_dom_sf"/>
</dbReference>
<dbReference type="SMART" id="SM00910">
    <property type="entry name" value="HIRAN"/>
    <property type="match status" value="1"/>
</dbReference>
<keyword evidence="5" id="KW-0228">DNA excision</keyword>
<dbReference type="PANTHER" id="PTHR11081">
    <property type="entry name" value="FLAP ENDONUCLEASE FAMILY MEMBER"/>
    <property type="match status" value="1"/>
</dbReference>
<comment type="caution">
    <text evidence="6">The sequence shown here is derived from an EMBL/GenBank/DDBJ whole genome shotgun (WGS) entry which is preliminary data.</text>
</comment>
<dbReference type="SMART" id="SM00484">
    <property type="entry name" value="XPGI"/>
    <property type="match status" value="1"/>
</dbReference>
<dbReference type="OrthoDB" id="26491at2759"/>
<dbReference type="Gene3D" id="3.30.70.2330">
    <property type="match status" value="1"/>
</dbReference>
<keyword evidence="1 5" id="KW-0540">Nuclease</keyword>
<evidence type="ECO:0000256" key="1">
    <source>
        <dbReference type="ARBA" id="ARBA00022722"/>
    </source>
</evidence>
<dbReference type="Gene3D" id="1.10.150.20">
    <property type="entry name" value="5' to 3' exonuclease, C-terminal subdomain"/>
    <property type="match status" value="1"/>
</dbReference>
<dbReference type="InterPro" id="IPR006085">
    <property type="entry name" value="XPG_DNA_repair_N"/>
</dbReference>
<gene>
    <name evidence="6" type="ORF">PACLA_8A038729</name>
</gene>
<keyword evidence="7" id="KW-1185">Reference proteome</keyword>
<comment type="function">
    <text evidence="5">5'-&gt;3' double-stranded DNA exonuclease which may also possess a cryptic 3'-&gt;5' double-stranded DNA exonuclease activity. Functions in DNA mismatch repair.</text>
</comment>
<protein>
    <recommendedName>
        <fullName evidence="5">Exonuclease 1</fullName>
        <ecNumber evidence="5">3.1.-.-</ecNumber>
    </recommendedName>
</protein>
<evidence type="ECO:0000256" key="3">
    <source>
        <dbReference type="ARBA" id="ARBA00022801"/>
    </source>
</evidence>
<dbReference type="CDD" id="cd09901">
    <property type="entry name" value="H3TH_FEN1-like"/>
    <property type="match status" value="1"/>
</dbReference>
<dbReference type="SMART" id="SM00485">
    <property type="entry name" value="XPGN"/>
    <property type="match status" value="1"/>
</dbReference>
<keyword evidence="5" id="KW-0539">Nucleus</keyword>
<dbReference type="GO" id="GO:0017108">
    <property type="term" value="F:5'-flap endonuclease activity"/>
    <property type="evidence" value="ECO:0007669"/>
    <property type="project" value="TreeGrafter"/>
</dbReference>
<dbReference type="Pfam" id="PF00752">
    <property type="entry name" value="XPG_N"/>
    <property type="match status" value="1"/>
</dbReference>
<keyword evidence="5" id="KW-0234">DNA repair</keyword>
<evidence type="ECO:0000256" key="2">
    <source>
        <dbReference type="ARBA" id="ARBA00022723"/>
    </source>
</evidence>
<dbReference type="Proteomes" id="UP001152795">
    <property type="component" value="Unassembled WGS sequence"/>
</dbReference>
<dbReference type="InterPro" id="IPR006086">
    <property type="entry name" value="XPG-I_dom"/>
</dbReference>
<evidence type="ECO:0000313" key="7">
    <source>
        <dbReference type="Proteomes" id="UP001152795"/>
    </source>
</evidence>
<evidence type="ECO:0000256" key="5">
    <source>
        <dbReference type="RuleBase" id="RU910737"/>
    </source>
</evidence>
<dbReference type="EMBL" id="CACRXK020014161">
    <property type="protein sequence ID" value="CAB4026383.1"/>
    <property type="molecule type" value="Genomic_DNA"/>
</dbReference>
<dbReference type="SMART" id="SM00279">
    <property type="entry name" value="HhH2"/>
    <property type="match status" value="1"/>
</dbReference>
<dbReference type="GO" id="GO:0003677">
    <property type="term" value="F:DNA binding"/>
    <property type="evidence" value="ECO:0007669"/>
    <property type="project" value="InterPro"/>
</dbReference>
<keyword evidence="5" id="KW-0227">DNA damage</keyword>
<reference evidence="6" key="1">
    <citation type="submission" date="2020-04" db="EMBL/GenBank/DDBJ databases">
        <authorList>
            <person name="Alioto T."/>
            <person name="Alioto T."/>
            <person name="Gomez Garrido J."/>
        </authorList>
    </citation>
    <scope>NUCLEOTIDE SEQUENCE</scope>
    <source>
        <strain evidence="6">A484AB</strain>
    </source>
</reference>
<sequence length="551" mass="62287">MGIKTLLPFVKEATTRVNIKDFAGQVCAVDVSCWLHKALAVSYKEFGDDRRQRSKDRENATYFTILGDEIAAKKALARAAEISNELVRKLINICCERDIPYIMAPYEADAQITFLVNKGYADFAVSEDSDLLAYQCKKVLFKLQTNGTGDFVELEKVLKYLNLNADKFTDMCIAAGCDYLDNIRGIGINKAKKIVSENETYLNVLQTLKFAPAAYSKCFEQARMVFHFQTVIDPSICETVPLTNESLSLTAVFSLLSKPFVLDLAAGNINPKNREKNGSFDHVPMRQVPTTCEDSDSKQVADDEPHEVVVDTVNTPWDIEIISIDDATLPWTIPDFPVVTINFKKVTFKQGDKNNTGLVNGAETFAPTKYTCTKHCTIKLHDEEYTVLWELRPLIQKKTLKKSTTARDESTKPVANKEYLNQVQEKHTLAFKVLGTCFSKERQTNLEMAYECMERNRHVFIDLVPEPENTHDPNAIAVCIMSQDDFEKVGYIPRELTGFIHPLMLTGDMDVCVKSIRFRTNYLRVGYYLTINITKTGLWDDAVVAACKNIR</sequence>
<keyword evidence="5" id="KW-0238">DNA-binding</keyword>
<dbReference type="InterPro" id="IPR036279">
    <property type="entry name" value="5-3_exonuclease_C_sf"/>
</dbReference>
<evidence type="ECO:0000256" key="4">
    <source>
        <dbReference type="ARBA" id="ARBA00022842"/>
    </source>
</evidence>
<dbReference type="Pfam" id="PF00867">
    <property type="entry name" value="XPG_I"/>
    <property type="match status" value="1"/>
</dbReference>
<keyword evidence="4 5" id="KW-0460">Magnesium</keyword>
<dbReference type="SUPFAM" id="SSF88723">
    <property type="entry name" value="PIN domain-like"/>
    <property type="match status" value="1"/>
</dbReference>
<accession>A0A7D9L9C3</accession>
<keyword evidence="5" id="KW-0267">Excision nuclease</keyword>
<comment type="similarity">
    <text evidence="5">Belongs to the XPG/RAD2 endonuclease family. EXO1 subfamily.</text>
</comment>
<dbReference type="PRINTS" id="PR00853">
    <property type="entry name" value="XPGRADSUPER"/>
</dbReference>
<dbReference type="AlphaFoldDB" id="A0A7D9L9C3"/>
<name>A0A7D9L9C3_PARCT</name>
<dbReference type="InterPro" id="IPR008918">
    <property type="entry name" value="HhH2"/>
</dbReference>
<evidence type="ECO:0000313" key="6">
    <source>
        <dbReference type="EMBL" id="CAB4026383.1"/>
    </source>
</evidence>
<keyword evidence="2 5" id="KW-0479">Metal-binding</keyword>
<proteinExistence type="inferred from homology"/>
<dbReference type="SUPFAM" id="SSF47807">
    <property type="entry name" value="5' to 3' exonuclease, C-terminal subdomain"/>
    <property type="match status" value="1"/>
</dbReference>
<dbReference type="GO" id="GO:0016818">
    <property type="term" value="F:hydrolase activity, acting on acid anhydrides, in phosphorus-containing anhydrides"/>
    <property type="evidence" value="ECO:0007669"/>
    <property type="project" value="InterPro"/>
</dbReference>
<dbReference type="PANTHER" id="PTHR11081:SF8">
    <property type="entry name" value="EXONUCLEASE 1"/>
    <property type="match status" value="1"/>
</dbReference>
<dbReference type="GO" id="GO:0008270">
    <property type="term" value="F:zinc ion binding"/>
    <property type="evidence" value="ECO:0007669"/>
    <property type="project" value="InterPro"/>
</dbReference>
<comment type="cofactor">
    <cofactor evidence="5">
        <name>Mg(2+)</name>
        <dbReference type="ChEBI" id="CHEBI:18420"/>
    </cofactor>
    <text evidence="5">Binds 2 magnesium ions per subunit. They probably participate in the reaction catalyzed by the enzyme. May bind an additional third magnesium ion after substrate binding.</text>
</comment>
<dbReference type="InterPro" id="IPR014905">
    <property type="entry name" value="HIRAN"/>
</dbReference>
<comment type="subcellular location">
    <subcellularLocation>
        <location evidence="5">Nucleus</location>
    </subcellularLocation>
</comment>
<dbReference type="Gene3D" id="3.40.50.1010">
    <property type="entry name" value="5'-nuclease"/>
    <property type="match status" value="2"/>
</dbReference>
<dbReference type="EC" id="3.1.-.-" evidence="5"/>
<dbReference type="InterPro" id="IPR006084">
    <property type="entry name" value="XPG/Rad2"/>
</dbReference>
<keyword evidence="5 6" id="KW-0269">Exonuclease</keyword>
<dbReference type="Pfam" id="PF08797">
    <property type="entry name" value="HIRAN"/>
    <property type="match status" value="1"/>
</dbReference>